<evidence type="ECO:0000313" key="3">
    <source>
        <dbReference type="Proteomes" id="UP000272781"/>
    </source>
</evidence>
<evidence type="ECO:0000313" key="1">
    <source>
        <dbReference type="EMBL" id="QCI27626.1"/>
    </source>
</evidence>
<sequence>MNLNNYFVLGVTGHRDFIRDDIVDELVEILFDCLKQRIKNKRVLLLSPLADGADQYIAKKFLEYKEKNSLNWSLAVPMPFEKNFYIQTIENKKNFEELLKKSIGSYIIKGKNFDMNDEKFKNRQYKKVGEFVACNSNILIALYDGKKINKEGGTSQIIEFKRKNLCNTPSLIYWIKVERKNSITCDKIEKPNINDKYMEFFEKEMKIDKSKLLRLGIEIVENKMLTGRKNEKGMEGIRKFDI</sequence>
<keyword evidence="4" id="KW-1185">Reference proteome</keyword>
<dbReference type="Gene3D" id="3.40.50.450">
    <property type="match status" value="1"/>
</dbReference>
<reference evidence="2 3" key="2">
    <citation type="submission" date="2018-11" db="EMBL/GenBank/DDBJ databases">
        <title>Genomic Encyclopedia of Type Strains, Phase IV (KMG-IV): sequencing the most valuable type-strain genomes for metagenomic binning, comparative biology and taxonomic classification.</title>
        <authorList>
            <person name="Goeker M."/>
        </authorList>
    </citation>
    <scope>NUCLEOTIDE SEQUENCE [LARGE SCALE GENOMIC DNA]</scope>
    <source>
        <strain evidence="2 3">DSM 27783</strain>
    </source>
</reference>
<name>A0AAJ4RD26_9BACT</name>
<evidence type="ECO:0000313" key="2">
    <source>
        <dbReference type="EMBL" id="ROR40198.1"/>
    </source>
</evidence>
<organism evidence="2 3">
    <name type="scientific">Caminibacter pacificus</name>
    <dbReference type="NCBI Taxonomy" id="1424653"/>
    <lineage>
        <taxon>Bacteria</taxon>
        <taxon>Pseudomonadati</taxon>
        <taxon>Campylobacterota</taxon>
        <taxon>Epsilonproteobacteria</taxon>
        <taxon>Nautiliales</taxon>
        <taxon>Nautiliaceae</taxon>
        <taxon>Caminibacter</taxon>
    </lineage>
</organism>
<dbReference type="Proteomes" id="UP000272781">
    <property type="component" value="Unassembled WGS sequence"/>
</dbReference>
<dbReference type="EMBL" id="RJVK01000002">
    <property type="protein sequence ID" value="ROR40198.1"/>
    <property type="molecule type" value="Genomic_DNA"/>
</dbReference>
<dbReference type="Proteomes" id="UP000298805">
    <property type="component" value="Chromosome"/>
</dbReference>
<proteinExistence type="predicted"/>
<dbReference type="SUPFAM" id="SSF102405">
    <property type="entry name" value="MCP/YpsA-like"/>
    <property type="match status" value="1"/>
</dbReference>
<dbReference type="EMBL" id="CP027432">
    <property type="protein sequence ID" value="QCI27626.1"/>
    <property type="molecule type" value="Genomic_DNA"/>
</dbReference>
<reference evidence="4" key="1">
    <citation type="submission" date="2018-03" db="EMBL/GenBank/DDBJ databases">
        <title>A comparative analysis of the Nautiliaceae.</title>
        <authorList>
            <person name="Grosche A."/>
            <person name="Smedile F."/>
            <person name="Vetriani C."/>
        </authorList>
    </citation>
    <scope>NUCLEOTIDE SEQUENCE [LARGE SCALE GENOMIC DNA]</scope>
    <source>
        <strain evidence="4">TB6</strain>
    </source>
</reference>
<reference evidence="1" key="3">
    <citation type="submission" date="2019-06" db="EMBL/GenBank/DDBJ databases">
        <title>A comparative analysis of the Nautiliaceae.</title>
        <authorList>
            <person name="Grosche A."/>
            <person name="Smedile F."/>
            <person name="Vetriani C."/>
        </authorList>
    </citation>
    <scope>NUCLEOTIDE SEQUENCE</scope>
    <source>
        <strain evidence="1">TB6</strain>
    </source>
</reference>
<accession>A0AAJ4RD26</accession>
<evidence type="ECO:0000313" key="4">
    <source>
        <dbReference type="Proteomes" id="UP000298805"/>
    </source>
</evidence>
<protein>
    <submittedName>
        <fullName evidence="2">Uncharacterized protein</fullName>
    </submittedName>
</protein>
<dbReference type="RefSeq" id="WP_123352580.1">
    <property type="nucleotide sequence ID" value="NZ_CP027432.2"/>
</dbReference>
<dbReference type="AlphaFoldDB" id="A0AAJ4RD26"/>
<gene>
    <name evidence="1" type="ORF">C6V80_01200</name>
    <name evidence="2" type="ORF">EDC58_1186</name>
</gene>